<gene>
    <name evidence="1" type="ORF">AB6D66_26825</name>
</gene>
<sequence length="98" mass="10591">MTGFGAGVIATNTRGLKVNGMTFETIVGIDAEDCSNVNFSGNHHKQPTLTRPVPMGFGQTNIPHTAFGMNTRKPSPGLSVTMYYALNYLKCNGYNPYS</sequence>
<protein>
    <submittedName>
        <fullName evidence="1">Uncharacterized protein</fullName>
    </submittedName>
</protein>
<evidence type="ECO:0000313" key="2">
    <source>
        <dbReference type="Proteomes" id="UP001570071"/>
    </source>
</evidence>
<proteinExistence type="predicted"/>
<comment type="caution">
    <text evidence="1">The sequence shown here is derived from an EMBL/GenBank/DDBJ whole genome shotgun (WGS) entry which is preliminary data.</text>
</comment>
<dbReference type="EMBL" id="JBFSSG010000169">
    <property type="protein sequence ID" value="MEZ8724660.1"/>
    <property type="molecule type" value="Genomic_DNA"/>
</dbReference>
<evidence type="ECO:0000313" key="1">
    <source>
        <dbReference type="EMBL" id="MEZ8724660.1"/>
    </source>
</evidence>
<dbReference type="RefSeq" id="WP_372127082.1">
    <property type="nucleotide sequence ID" value="NZ_JBFSSG010000169.1"/>
</dbReference>
<dbReference type="Proteomes" id="UP001570071">
    <property type="component" value="Unassembled WGS sequence"/>
</dbReference>
<reference evidence="1 2" key="1">
    <citation type="journal article" date="2024" name="ISME J.">
        <title>Tailless and filamentous prophages are predominant in marine Vibrio.</title>
        <authorList>
            <person name="Steensen K."/>
            <person name="Seneca J."/>
            <person name="Bartlau N."/>
            <person name="Yu X.A."/>
            <person name="Hussain F.A."/>
            <person name="Polz M.F."/>
        </authorList>
    </citation>
    <scope>NUCLEOTIDE SEQUENCE [LARGE SCALE GENOMIC DNA]</scope>
    <source>
        <strain evidence="1 2">10N.239.312.F12</strain>
    </source>
</reference>
<organism evidence="1 2">
    <name type="scientific">Vibrio pomeroyi</name>
    <dbReference type="NCBI Taxonomy" id="198832"/>
    <lineage>
        <taxon>Bacteria</taxon>
        <taxon>Pseudomonadati</taxon>
        <taxon>Pseudomonadota</taxon>
        <taxon>Gammaproteobacteria</taxon>
        <taxon>Vibrionales</taxon>
        <taxon>Vibrionaceae</taxon>
        <taxon>Vibrio</taxon>
    </lineage>
</organism>
<keyword evidence="2" id="KW-1185">Reference proteome</keyword>
<accession>A0ABV4N5A6</accession>
<name>A0ABV4N5A6_9VIBR</name>